<dbReference type="HOGENOM" id="CLU_1120964_0_0_1"/>
<name>G0N6L9_CAEBE</name>
<feature type="signal peptide" evidence="1">
    <location>
        <begin position="1"/>
        <end position="16"/>
    </location>
</feature>
<keyword evidence="3" id="KW-1185">Reference proteome</keyword>
<accession>G0N6L9</accession>
<dbReference type="AlphaFoldDB" id="G0N6L9"/>
<evidence type="ECO:0000256" key="1">
    <source>
        <dbReference type="SAM" id="SignalP"/>
    </source>
</evidence>
<protein>
    <submittedName>
        <fullName evidence="2">Uncharacterized protein</fullName>
    </submittedName>
</protein>
<evidence type="ECO:0000313" key="2">
    <source>
        <dbReference type="EMBL" id="EGT53818.1"/>
    </source>
</evidence>
<dbReference type="InParanoid" id="G0N6L9"/>
<dbReference type="OrthoDB" id="5907426at2759"/>
<dbReference type="Proteomes" id="UP000008068">
    <property type="component" value="Unassembled WGS sequence"/>
</dbReference>
<feature type="chain" id="PRO_5003405253" evidence="1">
    <location>
        <begin position="17"/>
        <end position="199"/>
    </location>
</feature>
<evidence type="ECO:0000313" key="3">
    <source>
        <dbReference type="Proteomes" id="UP000008068"/>
    </source>
</evidence>
<reference evidence="3" key="1">
    <citation type="submission" date="2011-07" db="EMBL/GenBank/DDBJ databases">
        <authorList>
            <consortium name="Caenorhabditis brenneri Sequencing and Analysis Consortium"/>
            <person name="Wilson R.K."/>
        </authorList>
    </citation>
    <scope>NUCLEOTIDE SEQUENCE [LARGE SCALE GENOMIC DNA]</scope>
    <source>
        <strain evidence="3">PB2801</strain>
    </source>
</reference>
<proteinExistence type="predicted"/>
<organism evidence="3">
    <name type="scientific">Caenorhabditis brenneri</name>
    <name type="common">Nematode worm</name>
    <dbReference type="NCBI Taxonomy" id="135651"/>
    <lineage>
        <taxon>Eukaryota</taxon>
        <taxon>Metazoa</taxon>
        <taxon>Ecdysozoa</taxon>
        <taxon>Nematoda</taxon>
        <taxon>Chromadorea</taxon>
        <taxon>Rhabditida</taxon>
        <taxon>Rhabditina</taxon>
        <taxon>Rhabditomorpha</taxon>
        <taxon>Rhabditoidea</taxon>
        <taxon>Rhabditidae</taxon>
        <taxon>Peloderinae</taxon>
        <taxon>Caenorhabditis</taxon>
    </lineage>
</organism>
<sequence>MRNFICLFALLEFLMAENYTNWSYGPAYPPGPQYQSSYEPAYQPAYSTSHNEPSEKTWTIRTLKNPIRVSKPKLLPPGGDPVFDVGKEIEKLKKTACYPAKERIEFWKDAKTIREYYELVEPTSPIYSTHERMMKMVEFIDERWPSVRKIYKKYYEEKLAEFKGGNIIDRITVDYMIEQYKKVHSSCSKLSKPFYYKEC</sequence>
<keyword evidence="1" id="KW-0732">Signal</keyword>
<dbReference type="EMBL" id="GL379844">
    <property type="protein sequence ID" value="EGT53818.1"/>
    <property type="molecule type" value="Genomic_DNA"/>
</dbReference>
<gene>
    <name evidence="2" type="ORF">CAEBREN_22303</name>
</gene>